<reference evidence="1" key="1">
    <citation type="submission" date="2014-09" db="EMBL/GenBank/DDBJ databases">
        <authorList>
            <person name="Magalhaes I.L.F."/>
            <person name="Oliveira U."/>
            <person name="Santos F.R."/>
            <person name="Vidigal T.H.D.A."/>
            <person name="Brescovit A.D."/>
            <person name="Santos A.J."/>
        </authorList>
    </citation>
    <scope>NUCLEOTIDE SEQUENCE</scope>
    <source>
        <tissue evidence="1">Shoot tissue taken approximately 20 cm above the soil surface</tissue>
    </source>
</reference>
<sequence>MHNNLITAVHVNLINMEEINKALLSQVVP</sequence>
<dbReference type="EMBL" id="GBRH01273916">
    <property type="protein sequence ID" value="JAD23979.1"/>
    <property type="molecule type" value="Transcribed_RNA"/>
</dbReference>
<evidence type="ECO:0000313" key="1">
    <source>
        <dbReference type="EMBL" id="JAD23979.1"/>
    </source>
</evidence>
<name>A0A0A8YDE5_ARUDO</name>
<accession>A0A0A8YDE5</accession>
<protein>
    <submittedName>
        <fullName evidence="1">Uncharacterized protein</fullName>
    </submittedName>
</protein>
<dbReference type="AlphaFoldDB" id="A0A0A8YDE5"/>
<proteinExistence type="predicted"/>
<organism evidence="1">
    <name type="scientific">Arundo donax</name>
    <name type="common">Giant reed</name>
    <name type="synonym">Donax arundinaceus</name>
    <dbReference type="NCBI Taxonomy" id="35708"/>
    <lineage>
        <taxon>Eukaryota</taxon>
        <taxon>Viridiplantae</taxon>
        <taxon>Streptophyta</taxon>
        <taxon>Embryophyta</taxon>
        <taxon>Tracheophyta</taxon>
        <taxon>Spermatophyta</taxon>
        <taxon>Magnoliopsida</taxon>
        <taxon>Liliopsida</taxon>
        <taxon>Poales</taxon>
        <taxon>Poaceae</taxon>
        <taxon>PACMAD clade</taxon>
        <taxon>Arundinoideae</taxon>
        <taxon>Arundineae</taxon>
        <taxon>Arundo</taxon>
    </lineage>
</organism>
<reference evidence="1" key="2">
    <citation type="journal article" date="2015" name="Data Brief">
        <title>Shoot transcriptome of the giant reed, Arundo donax.</title>
        <authorList>
            <person name="Barrero R.A."/>
            <person name="Guerrero F.D."/>
            <person name="Moolhuijzen P."/>
            <person name="Goolsby J.A."/>
            <person name="Tidwell J."/>
            <person name="Bellgard S.E."/>
            <person name="Bellgard M.I."/>
        </authorList>
    </citation>
    <scope>NUCLEOTIDE SEQUENCE</scope>
    <source>
        <tissue evidence="1">Shoot tissue taken approximately 20 cm above the soil surface</tissue>
    </source>
</reference>